<keyword evidence="3" id="KW-1185">Reference proteome</keyword>
<dbReference type="GO" id="GO:0004519">
    <property type="term" value="F:endonuclease activity"/>
    <property type="evidence" value="ECO:0007669"/>
    <property type="project" value="UniProtKB-KW"/>
</dbReference>
<reference evidence="3" key="1">
    <citation type="journal article" date="2019" name="Int. J. Syst. Evol. Microbiol.">
        <title>The Global Catalogue of Microorganisms (GCM) 10K type strain sequencing project: providing services to taxonomists for standard genome sequencing and annotation.</title>
        <authorList>
            <consortium name="The Broad Institute Genomics Platform"/>
            <consortium name="The Broad Institute Genome Sequencing Center for Infectious Disease"/>
            <person name="Wu L."/>
            <person name="Ma J."/>
        </authorList>
    </citation>
    <scope>NUCLEOTIDE SEQUENCE [LARGE SCALE GENOMIC DNA]</scope>
    <source>
        <strain evidence="3">CCUG 51943</strain>
    </source>
</reference>
<sequence>MTNVDKAFREERARLALVDLRQCIQCGETKTLSAEFGNDKNGAGGKSGHCRDCHRARMRAWHHKNDGLQGALDSGLKRARTAGALADSIKPVELLAYWKKNGIDPWKCFYTGKPLVKGQGHPHSREIDHIEPLSLKGSAGHVMRNIVPCSHEWNRYKYNRRAVAAYRDAPEELQPIMSYAGYADGHAGVDFYGSPWAPAIAEWLDSDHNGEFVVYVRQDAEVTQ</sequence>
<comment type="caution">
    <text evidence="2">The sequence shown here is derived from an EMBL/GenBank/DDBJ whole genome shotgun (WGS) entry which is preliminary data.</text>
</comment>
<name>A0ABW1QFD8_9CORY</name>
<organism evidence="2 3">
    <name type="scientific">Corynebacterium nasicanis</name>
    <dbReference type="NCBI Taxonomy" id="1448267"/>
    <lineage>
        <taxon>Bacteria</taxon>
        <taxon>Bacillati</taxon>
        <taxon>Actinomycetota</taxon>
        <taxon>Actinomycetes</taxon>
        <taxon>Mycobacteriales</taxon>
        <taxon>Corynebacteriaceae</taxon>
        <taxon>Corynebacterium</taxon>
    </lineage>
</organism>
<proteinExistence type="predicted"/>
<evidence type="ECO:0000313" key="3">
    <source>
        <dbReference type="Proteomes" id="UP001596244"/>
    </source>
</evidence>
<keyword evidence="2" id="KW-0255">Endonuclease</keyword>
<dbReference type="Proteomes" id="UP001596244">
    <property type="component" value="Unassembled WGS sequence"/>
</dbReference>
<dbReference type="RefSeq" id="WP_377001611.1">
    <property type="nucleotide sequence ID" value="NZ_JBHSQE010000009.1"/>
</dbReference>
<keyword evidence="2" id="KW-0378">Hydrolase</keyword>
<dbReference type="InterPro" id="IPR003615">
    <property type="entry name" value="HNH_nuc"/>
</dbReference>
<dbReference type="Pfam" id="PF13395">
    <property type="entry name" value="HNH_4"/>
    <property type="match status" value="1"/>
</dbReference>
<accession>A0ABW1QFD8</accession>
<evidence type="ECO:0000313" key="2">
    <source>
        <dbReference type="EMBL" id="MFC6146970.1"/>
    </source>
</evidence>
<evidence type="ECO:0000259" key="1">
    <source>
        <dbReference type="Pfam" id="PF13395"/>
    </source>
</evidence>
<gene>
    <name evidence="2" type="ORF">ACFPUZ_09145</name>
</gene>
<protein>
    <submittedName>
        <fullName evidence="2">HNH endonuclease domain-containing protein</fullName>
    </submittedName>
</protein>
<feature type="domain" description="HNH nuclease" evidence="1">
    <location>
        <begin position="108"/>
        <end position="161"/>
    </location>
</feature>
<keyword evidence="2" id="KW-0540">Nuclease</keyword>
<dbReference type="Gene3D" id="1.10.30.50">
    <property type="match status" value="1"/>
</dbReference>
<dbReference type="EMBL" id="JBHSQE010000009">
    <property type="protein sequence ID" value="MFC6146970.1"/>
    <property type="molecule type" value="Genomic_DNA"/>
</dbReference>